<reference evidence="2 3" key="1">
    <citation type="journal article" date="2010" name="J. Bacteriol.">
        <title>The genetic basis of laboratory adaptation in Caulobacter crescentus.</title>
        <authorList>
            <person name="Marks M.E."/>
            <person name="Castro-Rojas C.M."/>
            <person name="Teiling C."/>
            <person name="Du L."/>
            <person name="Kapatral V."/>
            <person name="Walunas T.L."/>
            <person name="Crosson S."/>
        </authorList>
    </citation>
    <scope>NUCLEOTIDE SEQUENCE [LARGE SCALE GENOMIC DNA]</scope>
    <source>
        <strain evidence="3">NA1000 / CB15N</strain>
    </source>
</reference>
<dbReference type="KEGG" id="ccs:CCNA_03015"/>
<keyword evidence="3" id="KW-1185">Reference proteome</keyword>
<name>A0A0H3CC13_CAUVN</name>
<protein>
    <submittedName>
        <fullName evidence="2">Uncharacterized protein</fullName>
    </submittedName>
</protein>
<dbReference type="HOGENOM" id="CLU_2506658_0_0_5"/>
<dbReference type="Proteomes" id="UP000001364">
    <property type="component" value="Chromosome"/>
</dbReference>
<dbReference type="AlphaFoldDB" id="A0A0H3CC13"/>
<dbReference type="GeneID" id="7333304"/>
<evidence type="ECO:0000313" key="3">
    <source>
        <dbReference type="Proteomes" id="UP000001364"/>
    </source>
</evidence>
<dbReference type="RefSeq" id="YP_002518388.1">
    <property type="nucleotide sequence ID" value="NC_011916.1"/>
</dbReference>
<sequence>MGRGVGRAVGPVLALRQAQGEDDCWPRSTGNPHPELVEGRGFPAKGGVRAPTIARSAGPRVLIRLASPCFTSHGRVGGMHETDRQ</sequence>
<dbReference type="EMBL" id="CP001340">
    <property type="protein sequence ID" value="ACL96480.1"/>
    <property type="molecule type" value="Genomic_DNA"/>
</dbReference>
<proteinExistence type="predicted"/>
<evidence type="ECO:0000313" key="2">
    <source>
        <dbReference type="EMBL" id="ACL96480.1"/>
    </source>
</evidence>
<accession>A0A0H3CC13</accession>
<evidence type="ECO:0000256" key="1">
    <source>
        <dbReference type="SAM" id="MobiDB-lite"/>
    </source>
</evidence>
<gene>
    <name evidence="2" type="ordered locus">CCNA_03015</name>
</gene>
<organism evidence="2 3">
    <name type="scientific">Caulobacter vibrioides (strain NA1000 / CB15N)</name>
    <name type="common">Caulobacter crescentus</name>
    <dbReference type="NCBI Taxonomy" id="565050"/>
    <lineage>
        <taxon>Bacteria</taxon>
        <taxon>Pseudomonadati</taxon>
        <taxon>Pseudomonadota</taxon>
        <taxon>Alphaproteobacteria</taxon>
        <taxon>Caulobacterales</taxon>
        <taxon>Caulobacteraceae</taxon>
        <taxon>Caulobacter</taxon>
    </lineage>
</organism>
<feature type="region of interest" description="Disordered" evidence="1">
    <location>
        <begin position="19"/>
        <end position="45"/>
    </location>
</feature>
<dbReference type="RefSeq" id="WP_012640618.1">
    <property type="nucleotide sequence ID" value="NC_011916.1"/>
</dbReference>